<keyword evidence="6 15" id="KW-0285">Flavoprotein</keyword>
<keyword evidence="8 15" id="KW-0874">Quinone</keyword>
<protein>
    <recommendedName>
        <fullName evidence="4 15">NADH-quinone oxidoreductase subunit F</fullName>
        <ecNumber evidence="15">7.1.1.-</ecNumber>
    </recommendedName>
</protein>
<evidence type="ECO:0000256" key="15">
    <source>
        <dbReference type="RuleBase" id="RU364066"/>
    </source>
</evidence>
<dbReference type="InterPro" id="IPR037207">
    <property type="entry name" value="Nuop51_4Fe4S-bd_sf"/>
</dbReference>
<dbReference type="FunFam" id="3.40.50.11540:FF:000001">
    <property type="entry name" value="NADH dehydrogenase [ubiquinone] flavoprotein 1, mitochondrial"/>
    <property type="match status" value="1"/>
</dbReference>
<dbReference type="Gene3D" id="3.40.50.11540">
    <property type="entry name" value="NADH-ubiquinone oxidoreductase 51kDa subunit"/>
    <property type="match status" value="1"/>
</dbReference>
<evidence type="ECO:0000256" key="8">
    <source>
        <dbReference type="ARBA" id="ARBA00022719"/>
    </source>
</evidence>
<evidence type="ECO:0000256" key="9">
    <source>
        <dbReference type="ARBA" id="ARBA00022723"/>
    </source>
</evidence>
<keyword evidence="17" id="KW-0560">Oxidoreductase</keyword>
<dbReference type="EC" id="7.1.1.-" evidence="15"/>
<feature type="domain" description="NADH-ubiquinone oxidoreductase 51kDa subunit iron-sulphur binding" evidence="16">
    <location>
        <begin position="327"/>
        <end position="372"/>
    </location>
</feature>
<dbReference type="PANTHER" id="PTHR43578:SF3">
    <property type="entry name" value="NADH-QUINONE OXIDOREDUCTASE SUBUNIT F"/>
    <property type="match status" value="1"/>
</dbReference>
<dbReference type="Pfam" id="PF01512">
    <property type="entry name" value="Complex1_51K"/>
    <property type="match status" value="1"/>
</dbReference>
<keyword evidence="5 15" id="KW-0004">4Fe-4S</keyword>
<dbReference type="Gene3D" id="6.10.250.1450">
    <property type="match status" value="1"/>
</dbReference>
<evidence type="ECO:0000256" key="11">
    <source>
        <dbReference type="ARBA" id="ARBA00023004"/>
    </source>
</evidence>
<dbReference type="GO" id="GO:0010181">
    <property type="term" value="F:FMN binding"/>
    <property type="evidence" value="ECO:0007669"/>
    <property type="project" value="InterPro"/>
</dbReference>
<evidence type="ECO:0000256" key="4">
    <source>
        <dbReference type="ARBA" id="ARBA00019901"/>
    </source>
</evidence>
<comment type="cofactor">
    <cofactor evidence="1 15">
        <name>FMN</name>
        <dbReference type="ChEBI" id="CHEBI:58210"/>
    </cofactor>
</comment>
<evidence type="ECO:0000256" key="5">
    <source>
        <dbReference type="ARBA" id="ARBA00022485"/>
    </source>
</evidence>
<keyword evidence="7 15" id="KW-0288">FMN</keyword>
<comment type="function">
    <text evidence="15">NDH-1 shuttles electrons from NADH, via FMN and iron-sulfur (Fe-S) centers, to quinones in the respiratory chain.</text>
</comment>
<dbReference type="Gene3D" id="3.10.20.600">
    <property type="match status" value="1"/>
</dbReference>
<accession>A0A2T2WYJ1</accession>
<dbReference type="Proteomes" id="UP000242699">
    <property type="component" value="Unassembled WGS sequence"/>
</dbReference>
<keyword evidence="11 15" id="KW-0408">Iron</keyword>
<evidence type="ECO:0000256" key="14">
    <source>
        <dbReference type="ARBA" id="ARBA00047712"/>
    </source>
</evidence>
<reference evidence="17 18" key="1">
    <citation type="journal article" date="2014" name="BMC Genomics">
        <title>Comparison of environmental and isolate Sulfobacillus genomes reveals diverse carbon, sulfur, nitrogen, and hydrogen metabolisms.</title>
        <authorList>
            <person name="Justice N.B."/>
            <person name="Norman A."/>
            <person name="Brown C.T."/>
            <person name="Singh A."/>
            <person name="Thomas B.C."/>
            <person name="Banfield J.F."/>
        </authorList>
    </citation>
    <scope>NUCLEOTIDE SEQUENCE [LARGE SCALE GENOMIC DNA]</scope>
    <source>
        <strain evidence="17">AMDSBA1</strain>
    </source>
</reference>
<dbReference type="GO" id="GO:0016491">
    <property type="term" value="F:oxidoreductase activity"/>
    <property type="evidence" value="ECO:0007669"/>
    <property type="project" value="UniProtKB-KW"/>
</dbReference>
<dbReference type="InterPro" id="IPR001949">
    <property type="entry name" value="NADH-UbQ_OxRdtase_51kDa_CS"/>
</dbReference>
<evidence type="ECO:0000259" key="16">
    <source>
        <dbReference type="SMART" id="SM00928"/>
    </source>
</evidence>
<evidence type="ECO:0000256" key="12">
    <source>
        <dbReference type="ARBA" id="ARBA00023014"/>
    </source>
</evidence>
<dbReference type="InterPro" id="IPR011538">
    <property type="entry name" value="Nuo51_FMN-bd"/>
</dbReference>
<sequence>MSQQYYLLRNREVPNIDEMPVYLAHGGYQALRKALNDFKPEELVDMVKKSGLRGRGGAGFPTGMKWGFLPNDGRKRYLVVNSDEAEPGTFKDREIIEHNPHQLIEGIIISSYATKAREAFIYCRGEFLFGSEQLKRAVREAYEQGFLGENILGSGFSLDLEVYRGAGAYICGEESALLESLEGKRGNPRLKPPFPAVAGLYGGPTVINNVETIANVPVIVTKGADWYTSMGTAKSPGLKIFSVSGRVQRPGNYEIPLATPLRTLIEDYAGGMLPGRQLKAVIPGGSSVPLMTPDKLDTPLDYESILQAGSMLGSGGCIVLDDHVCIVGATARLVRFYREESCGKCTPCREGTYWMTDVLDRLEHGLGTPEDLDTLADVADNIGGKCFCPLGDASLGVLVSALKYFREEFEAHVAQHACPMGERLYDTINN</sequence>
<evidence type="ECO:0000256" key="3">
    <source>
        <dbReference type="ARBA" id="ARBA00007523"/>
    </source>
</evidence>
<dbReference type="GO" id="GO:0051539">
    <property type="term" value="F:4 iron, 4 sulfur cluster binding"/>
    <property type="evidence" value="ECO:0007669"/>
    <property type="project" value="UniProtKB-UniRule"/>
</dbReference>
<comment type="caution">
    <text evidence="17">The sequence shown here is derived from an EMBL/GenBank/DDBJ whole genome shotgun (WGS) entry which is preliminary data.</text>
</comment>
<keyword evidence="9 15" id="KW-0479">Metal-binding</keyword>
<dbReference type="InterPro" id="IPR037225">
    <property type="entry name" value="Nuo51_FMN-bd_sf"/>
</dbReference>
<dbReference type="SUPFAM" id="SSF140490">
    <property type="entry name" value="Nqo1C-terminal domain-like"/>
    <property type="match status" value="1"/>
</dbReference>
<dbReference type="AlphaFoldDB" id="A0A2T2WYJ1"/>
<keyword evidence="13 15" id="KW-0520">NAD</keyword>
<dbReference type="EMBL" id="PXYT01000027">
    <property type="protein sequence ID" value="PSR27309.1"/>
    <property type="molecule type" value="Genomic_DNA"/>
</dbReference>
<evidence type="ECO:0000313" key="17">
    <source>
        <dbReference type="EMBL" id="PSR27309.1"/>
    </source>
</evidence>
<dbReference type="InterPro" id="IPR019575">
    <property type="entry name" value="Nuop51_4Fe4S-bd"/>
</dbReference>
<evidence type="ECO:0000313" key="18">
    <source>
        <dbReference type="Proteomes" id="UP000242699"/>
    </source>
</evidence>
<evidence type="ECO:0000256" key="10">
    <source>
        <dbReference type="ARBA" id="ARBA00022967"/>
    </source>
</evidence>
<dbReference type="PROSITE" id="PS00645">
    <property type="entry name" value="COMPLEX1_51K_2"/>
    <property type="match status" value="1"/>
</dbReference>
<dbReference type="NCBIfam" id="TIGR01959">
    <property type="entry name" value="nuoF_fam"/>
    <property type="match status" value="1"/>
</dbReference>
<evidence type="ECO:0000256" key="13">
    <source>
        <dbReference type="ARBA" id="ARBA00023027"/>
    </source>
</evidence>
<dbReference type="PANTHER" id="PTHR43578">
    <property type="entry name" value="NADH-QUINONE OXIDOREDUCTASE SUBUNIT F"/>
    <property type="match status" value="1"/>
</dbReference>
<dbReference type="PROSITE" id="PS00644">
    <property type="entry name" value="COMPLEX1_51K_1"/>
    <property type="match status" value="1"/>
</dbReference>
<dbReference type="GO" id="GO:0051287">
    <property type="term" value="F:NAD binding"/>
    <property type="evidence" value="ECO:0007669"/>
    <property type="project" value="UniProtKB-UniRule"/>
</dbReference>
<comment type="cofactor">
    <cofactor evidence="2 15">
        <name>[4Fe-4S] cluster</name>
        <dbReference type="ChEBI" id="CHEBI:49883"/>
    </cofactor>
</comment>
<dbReference type="GO" id="GO:0008137">
    <property type="term" value="F:NADH dehydrogenase (ubiquinone) activity"/>
    <property type="evidence" value="ECO:0007669"/>
    <property type="project" value="InterPro"/>
</dbReference>
<dbReference type="InterPro" id="IPR011537">
    <property type="entry name" value="NADH-UbQ_OxRdtase_suF"/>
</dbReference>
<gene>
    <name evidence="17" type="ORF">C7B43_11990</name>
</gene>
<dbReference type="NCBIfam" id="NF010120">
    <property type="entry name" value="PRK13596.1"/>
    <property type="match status" value="1"/>
</dbReference>
<dbReference type="SMART" id="SM00928">
    <property type="entry name" value="NADH_4Fe-4S"/>
    <property type="match status" value="1"/>
</dbReference>
<keyword evidence="10" id="KW-1278">Translocase</keyword>
<name>A0A2T2WYJ1_9FIRM</name>
<comment type="similarity">
    <text evidence="3 15">Belongs to the complex I 51 kDa subunit family.</text>
</comment>
<dbReference type="Pfam" id="PF10531">
    <property type="entry name" value="SLBB"/>
    <property type="match status" value="1"/>
</dbReference>
<dbReference type="SUPFAM" id="SSF142019">
    <property type="entry name" value="Nqo1 FMN-binding domain-like"/>
    <property type="match status" value="1"/>
</dbReference>
<dbReference type="FunFam" id="3.10.20.600:FF:000003">
    <property type="entry name" value="NADH-quinone oxidoreductase subunit F"/>
    <property type="match status" value="1"/>
</dbReference>
<keyword evidence="12 15" id="KW-0411">Iron-sulfur</keyword>
<comment type="catalytic activity">
    <reaction evidence="14 15">
        <text>a quinone + NADH + 5 H(+)(in) = a quinol + NAD(+) + 4 H(+)(out)</text>
        <dbReference type="Rhea" id="RHEA:57888"/>
        <dbReference type="ChEBI" id="CHEBI:15378"/>
        <dbReference type="ChEBI" id="CHEBI:24646"/>
        <dbReference type="ChEBI" id="CHEBI:57540"/>
        <dbReference type="ChEBI" id="CHEBI:57945"/>
        <dbReference type="ChEBI" id="CHEBI:132124"/>
    </reaction>
</comment>
<dbReference type="GO" id="GO:0048038">
    <property type="term" value="F:quinone binding"/>
    <property type="evidence" value="ECO:0007669"/>
    <property type="project" value="UniProtKB-KW"/>
</dbReference>
<evidence type="ECO:0000256" key="6">
    <source>
        <dbReference type="ARBA" id="ARBA00022630"/>
    </source>
</evidence>
<dbReference type="FunFam" id="1.20.1440.230:FF:000001">
    <property type="entry name" value="Mitochondrial NADH dehydrogenase flavoprotein 1"/>
    <property type="match status" value="1"/>
</dbReference>
<dbReference type="GO" id="GO:0046872">
    <property type="term" value="F:metal ion binding"/>
    <property type="evidence" value="ECO:0007669"/>
    <property type="project" value="UniProtKB-KW"/>
</dbReference>
<dbReference type="Pfam" id="PF10589">
    <property type="entry name" value="NADH_4Fe-4S"/>
    <property type="match status" value="1"/>
</dbReference>
<evidence type="ECO:0000256" key="7">
    <source>
        <dbReference type="ARBA" id="ARBA00022643"/>
    </source>
</evidence>
<proteinExistence type="inferred from homology"/>
<organism evidence="17 18">
    <name type="scientific">Sulfobacillus benefaciens</name>
    <dbReference type="NCBI Taxonomy" id="453960"/>
    <lineage>
        <taxon>Bacteria</taxon>
        <taxon>Bacillati</taxon>
        <taxon>Bacillota</taxon>
        <taxon>Clostridia</taxon>
        <taxon>Eubacteriales</taxon>
        <taxon>Clostridiales Family XVII. Incertae Sedis</taxon>
        <taxon>Sulfobacillus</taxon>
    </lineage>
</organism>
<evidence type="ECO:0000256" key="2">
    <source>
        <dbReference type="ARBA" id="ARBA00001966"/>
    </source>
</evidence>
<dbReference type="InterPro" id="IPR019554">
    <property type="entry name" value="Soluble_ligand-bd"/>
</dbReference>
<dbReference type="Gene3D" id="1.20.1440.230">
    <property type="entry name" value="NADH-ubiquinone oxidoreductase 51kDa subunit, iron-sulphur binding domain"/>
    <property type="match status" value="1"/>
</dbReference>
<evidence type="ECO:0000256" key="1">
    <source>
        <dbReference type="ARBA" id="ARBA00001917"/>
    </source>
</evidence>
<dbReference type="SUPFAM" id="SSF142984">
    <property type="entry name" value="Nqo1 middle domain-like"/>
    <property type="match status" value="1"/>
</dbReference>